<keyword evidence="1" id="KW-0539">Nucleus</keyword>
<dbReference type="Ensembl" id="ENSCVAT00000010666.1">
    <property type="protein sequence ID" value="ENSCVAP00000021890.1"/>
    <property type="gene ID" value="ENSCVAG00000004224.1"/>
</dbReference>
<dbReference type="Proteomes" id="UP000265020">
    <property type="component" value="Unassembled WGS sequence"/>
</dbReference>
<dbReference type="Pfam" id="PF02023">
    <property type="entry name" value="SCAN"/>
    <property type="match status" value="1"/>
</dbReference>
<dbReference type="InterPro" id="IPR054465">
    <property type="entry name" value="Integrase_p58-like_C"/>
</dbReference>
<dbReference type="Gene3D" id="1.10.4020.10">
    <property type="entry name" value="DNA breaking-rejoining enzymes"/>
    <property type="match status" value="1"/>
</dbReference>
<dbReference type="InterPro" id="IPR003309">
    <property type="entry name" value="SCAN_dom"/>
</dbReference>
<dbReference type="SUPFAM" id="SSF47353">
    <property type="entry name" value="Retrovirus capsid dimerization domain-like"/>
    <property type="match status" value="1"/>
</dbReference>
<sequence>MSYHYLPFICWDLEICHLFSSRERPPQELYNRLMDLYRKWIKPSGKSVEEVGEILVLEQYLRTLAPEVRVWVKEHRPATGQQAAELVESGGFCGGVGPRGSLQSRIPDKQLGPVTYELEMPGKRKTRQAYHVNLLKEWHGREPPVSQQLMVQAVQEDEDPPEQFFPAAVSPTEPDLSHLNSAGQGTDVSYP</sequence>
<dbReference type="GeneTree" id="ENSGT01120000272011"/>
<dbReference type="PANTHER" id="PTHR45935:SF15">
    <property type="entry name" value="SCAN BOX DOMAIN-CONTAINING PROTEIN"/>
    <property type="match status" value="1"/>
</dbReference>
<keyword evidence="5" id="KW-1185">Reference proteome</keyword>
<dbReference type="Pfam" id="PF22938">
    <property type="entry name" value="Integrase_p58_C"/>
    <property type="match status" value="1"/>
</dbReference>
<evidence type="ECO:0000313" key="4">
    <source>
        <dbReference type="Ensembl" id="ENSCVAP00000021890.1"/>
    </source>
</evidence>
<dbReference type="InterPro" id="IPR038269">
    <property type="entry name" value="SCAN_sf"/>
</dbReference>
<organism evidence="4 5">
    <name type="scientific">Cyprinodon variegatus</name>
    <name type="common">Sheepshead minnow</name>
    <dbReference type="NCBI Taxonomy" id="28743"/>
    <lineage>
        <taxon>Eukaryota</taxon>
        <taxon>Metazoa</taxon>
        <taxon>Chordata</taxon>
        <taxon>Craniata</taxon>
        <taxon>Vertebrata</taxon>
        <taxon>Euteleostomi</taxon>
        <taxon>Actinopterygii</taxon>
        <taxon>Neopterygii</taxon>
        <taxon>Teleostei</taxon>
        <taxon>Neoteleostei</taxon>
        <taxon>Acanthomorphata</taxon>
        <taxon>Ovalentaria</taxon>
        <taxon>Atherinomorphae</taxon>
        <taxon>Cyprinodontiformes</taxon>
        <taxon>Cyprinodontidae</taxon>
        <taxon>Cyprinodon</taxon>
    </lineage>
</organism>
<evidence type="ECO:0000256" key="1">
    <source>
        <dbReference type="ARBA" id="ARBA00023242"/>
    </source>
</evidence>
<protein>
    <recommendedName>
        <fullName evidence="3">SCAN box domain-containing protein</fullName>
    </recommendedName>
</protein>
<evidence type="ECO:0000313" key="5">
    <source>
        <dbReference type="Proteomes" id="UP000265020"/>
    </source>
</evidence>
<dbReference type="AlphaFoldDB" id="A0A3Q2GB72"/>
<feature type="compositionally biased region" description="Polar residues" evidence="2">
    <location>
        <begin position="178"/>
        <end position="191"/>
    </location>
</feature>
<proteinExistence type="predicted"/>
<reference evidence="4" key="1">
    <citation type="submission" date="2025-08" db="UniProtKB">
        <authorList>
            <consortium name="Ensembl"/>
        </authorList>
    </citation>
    <scope>IDENTIFICATION</scope>
</reference>
<feature type="domain" description="SCAN box" evidence="3">
    <location>
        <begin position="26"/>
        <end position="89"/>
    </location>
</feature>
<dbReference type="InterPro" id="IPR050916">
    <property type="entry name" value="SCAN-C2H2_zinc_finger"/>
</dbReference>
<dbReference type="PROSITE" id="PS50804">
    <property type="entry name" value="SCAN_BOX"/>
    <property type="match status" value="1"/>
</dbReference>
<feature type="region of interest" description="Disordered" evidence="2">
    <location>
        <begin position="154"/>
        <end position="191"/>
    </location>
</feature>
<dbReference type="SMART" id="SM00431">
    <property type="entry name" value="SCAN"/>
    <property type="match status" value="1"/>
</dbReference>
<reference evidence="4" key="2">
    <citation type="submission" date="2025-09" db="UniProtKB">
        <authorList>
            <consortium name="Ensembl"/>
        </authorList>
    </citation>
    <scope>IDENTIFICATION</scope>
</reference>
<evidence type="ECO:0000259" key="3">
    <source>
        <dbReference type="PROSITE" id="PS50804"/>
    </source>
</evidence>
<dbReference type="PANTHER" id="PTHR45935">
    <property type="entry name" value="PROTEIN ZBED8-RELATED"/>
    <property type="match status" value="1"/>
</dbReference>
<accession>A0A3Q2GB72</accession>
<evidence type="ECO:0000256" key="2">
    <source>
        <dbReference type="SAM" id="MobiDB-lite"/>
    </source>
</evidence>
<name>A0A3Q2GB72_CYPVA</name>